<evidence type="ECO:0000256" key="5">
    <source>
        <dbReference type="ARBA" id="ARBA00022960"/>
    </source>
</evidence>
<gene>
    <name evidence="10" type="primary">murG</name>
    <name evidence="13" type="ORF">ACFQY8_05310</name>
</gene>
<dbReference type="InterPro" id="IPR006009">
    <property type="entry name" value="GlcNAc_MurG"/>
</dbReference>
<evidence type="ECO:0000313" key="14">
    <source>
        <dbReference type="Proteomes" id="UP001597036"/>
    </source>
</evidence>
<comment type="catalytic activity">
    <reaction evidence="10">
        <text>di-trans,octa-cis-undecaprenyl diphospho-N-acetyl-alpha-D-muramoyl-L-alanyl-D-glutamyl-meso-2,6-diaminopimeloyl-D-alanyl-D-alanine + UDP-N-acetyl-alpha-D-glucosamine = di-trans,octa-cis-undecaprenyl diphospho-[N-acetyl-alpha-D-glucosaminyl-(1-&gt;4)]-N-acetyl-alpha-D-muramoyl-L-alanyl-D-glutamyl-meso-2,6-diaminopimeloyl-D-alanyl-D-alanine + UDP + H(+)</text>
        <dbReference type="Rhea" id="RHEA:31227"/>
        <dbReference type="ChEBI" id="CHEBI:15378"/>
        <dbReference type="ChEBI" id="CHEBI:57705"/>
        <dbReference type="ChEBI" id="CHEBI:58223"/>
        <dbReference type="ChEBI" id="CHEBI:61387"/>
        <dbReference type="ChEBI" id="CHEBI:61388"/>
        <dbReference type="EC" id="2.4.1.227"/>
    </reaction>
</comment>
<comment type="subcellular location">
    <subcellularLocation>
        <location evidence="10">Cell membrane</location>
        <topology evidence="10">Peripheral membrane protein</topology>
        <orientation evidence="10">Cytoplasmic side</orientation>
    </subcellularLocation>
</comment>
<keyword evidence="3 10" id="KW-0328">Glycosyltransferase</keyword>
<keyword evidence="5 10" id="KW-0133">Cell shape</keyword>
<comment type="pathway">
    <text evidence="10">Cell wall biogenesis; peptidoglycan biosynthesis.</text>
</comment>
<comment type="similarity">
    <text evidence="10">Belongs to the glycosyltransferase 28 family. MurG subfamily.</text>
</comment>
<feature type="domain" description="Glycosyltransferase family 28 N-terminal" evidence="11">
    <location>
        <begin position="9"/>
        <end position="145"/>
    </location>
</feature>
<evidence type="ECO:0000256" key="1">
    <source>
        <dbReference type="ARBA" id="ARBA00022475"/>
    </source>
</evidence>
<feature type="binding site" evidence="10">
    <location>
        <begin position="16"/>
        <end position="18"/>
    </location>
    <ligand>
        <name>UDP-N-acetyl-alpha-D-glucosamine</name>
        <dbReference type="ChEBI" id="CHEBI:57705"/>
    </ligand>
</feature>
<keyword evidence="7 10" id="KW-0472">Membrane</keyword>
<feature type="binding site" evidence="10">
    <location>
        <position position="130"/>
    </location>
    <ligand>
        <name>UDP-N-acetyl-alpha-D-glucosamine</name>
        <dbReference type="ChEBI" id="CHEBI:57705"/>
    </ligand>
</feature>
<keyword evidence="4 10" id="KW-0808">Transferase</keyword>
<feature type="binding site" evidence="10">
    <location>
        <position position="320"/>
    </location>
    <ligand>
        <name>UDP-N-acetyl-alpha-D-glucosamine</name>
        <dbReference type="ChEBI" id="CHEBI:57705"/>
    </ligand>
</feature>
<keyword evidence="8 10" id="KW-0131">Cell cycle</keyword>
<feature type="binding site" evidence="10">
    <location>
        <position position="172"/>
    </location>
    <ligand>
        <name>UDP-N-acetyl-alpha-D-glucosamine</name>
        <dbReference type="ChEBI" id="CHEBI:57705"/>
    </ligand>
</feature>
<keyword evidence="1 10" id="KW-1003">Cell membrane</keyword>
<dbReference type="Gene3D" id="3.40.50.2000">
    <property type="entry name" value="Glycogen Phosphorylase B"/>
    <property type="match status" value="2"/>
</dbReference>
<dbReference type="PANTHER" id="PTHR21015">
    <property type="entry name" value="UDP-N-ACETYLGLUCOSAMINE--N-ACETYLMURAMYL-(PENTAPEPTIDE) PYROPHOSPHORYL-UNDECAPRENOL N-ACETYLGLUCOSAMINE TRANSFERASE 1"/>
    <property type="match status" value="1"/>
</dbReference>
<dbReference type="HAMAP" id="MF_00033">
    <property type="entry name" value="MurG"/>
    <property type="match status" value="1"/>
</dbReference>
<dbReference type="PANTHER" id="PTHR21015:SF22">
    <property type="entry name" value="GLYCOSYLTRANSFERASE"/>
    <property type="match status" value="1"/>
</dbReference>
<dbReference type="CDD" id="cd03785">
    <property type="entry name" value="GT28_MurG"/>
    <property type="match status" value="1"/>
</dbReference>
<dbReference type="Proteomes" id="UP001597036">
    <property type="component" value="Unassembled WGS sequence"/>
</dbReference>
<comment type="function">
    <text evidence="10">Cell wall formation. Catalyzes the transfer of a GlcNAc subunit on undecaprenyl-pyrophosphoryl-MurNAc-pentapeptide (lipid intermediate I) to form undecaprenyl-pyrophosphoryl-MurNAc-(pentapeptide)GlcNAc (lipid intermediate II).</text>
</comment>
<comment type="caution">
    <text evidence="13">The sequence shown here is derived from an EMBL/GenBank/DDBJ whole genome shotgun (WGS) entry which is preliminary data.</text>
</comment>
<dbReference type="Pfam" id="PF04101">
    <property type="entry name" value="Glyco_tran_28_C"/>
    <property type="match status" value="1"/>
</dbReference>
<keyword evidence="9 10" id="KW-0961">Cell wall biogenesis/degradation</keyword>
<sequence length="394" mass="41747">METSQPIHVVLAGGGTAGHVNPLLSIAQKIREIEPTACISVIGTAQGLEADLVPRAGFELDTIDKVAFPRTLNAATFTFPVRFVKQLNAVREILTRRQADIVVGVGGYASAPAYVQAHRMGIPFVIHEQNASAGMANKLGARWAHFVGLTYDDCGIKPSNDSQVMRVGLPLREVIAQRAHALEVDRAATKYTAAQELGLDPELPIVAVTGGSLGALSINTAVANASRELLSHAQVVHLTGRGKSEHVKKIVSAMAGTKVISGLGSTDGDYHVSEYFEGMDAVMAAADLVICRSGAGTVAELTALGIPAVYVPLPIGNGEQRLNALPVVEAGGGIIVPDSELSDVWIEHNVIPLLSDTDRLRAMGKAAWNYGKRDAAQFMAQKTLDIAHQYKTRA</sequence>
<dbReference type="InterPro" id="IPR007235">
    <property type="entry name" value="Glyco_trans_28_C"/>
</dbReference>
<proteinExistence type="inferred from homology"/>
<dbReference type="SUPFAM" id="SSF53756">
    <property type="entry name" value="UDP-Glycosyltransferase/glycogen phosphorylase"/>
    <property type="match status" value="1"/>
</dbReference>
<evidence type="ECO:0000259" key="12">
    <source>
        <dbReference type="Pfam" id="PF04101"/>
    </source>
</evidence>
<protein>
    <recommendedName>
        <fullName evidence="10">UDP-N-acetylglucosamine--N-acetylmuramyl-(pentapeptide) pyrophosphoryl-undecaprenol N-acetylglucosamine transferase</fullName>
        <ecNumber evidence="10">2.4.1.227</ecNumber>
    </recommendedName>
    <alternativeName>
        <fullName evidence="10">Undecaprenyl-PP-MurNAc-pentapeptide-UDPGlcNAc GlcNAc transferase</fullName>
    </alternativeName>
</protein>
<evidence type="ECO:0000256" key="9">
    <source>
        <dbReference type="ARBA" id="ARBA00023316"/>
    </source>
</evidence>
<dbReference type="RefSeq" id="WP_377938854.1">
    <property type="nucleotide sequence ID" value="NZ_JBHTHQ010000021.1"/>
</dbReference>
<evidence type="ECO:0000256" key="7">
    <source>
        <dbReference type="ARBA" id="ARBA00023136"/>
    </source>
</evidence>
<evidence type="ECO:0000313" key="13">
    <source>
        <dbReference type="EMBL" id="MFD0705159.1"/>
    </source>
</evidence>
<evidence type="ECO:0000256" key="4">
    <source>
        <dbReference type="ARBA" id="ARBA00022679"/>
    </source>
</evidence>
<keyword evidence="14" id="KW-1185">Reference proteome</keyword>
<comment type="caution">
    <text evidence="10">Lacks conserved residue(s) required for the propagation of feature annotation.</text>
</comment>
<evidence type="ECO:0000256" key="8">
    <source>
        <dbReference type="ARBA" id="ARBA00023306"/>
    </source>
</evidence>
<reference evidence="14" key="1">
    <citation type="journal article" date="2019" name="Int. J. Syst. Evol. Microbiol.">
        <title>The Global Catalogue of Microorganisms (GCM) 10K type strain sequencing project: providing services to taxonomists for standard genome sequencing and annotation.</title>
        <authorList>
            <consortium name="The Broad Institute Genomics Platform"/>
            <consortium name="The Broad Institute Genome Sequencing Center for Infectious Disease"/>
            <person name="Wu L."/>
            <person name="Ma J."/>
        </authorList>
    </citation>
    <scope>NUCLEOTIDE SEQUENCE [LARGE SCALE GENOMIC DNA]</scope>
    <source>
        <strain evidence="14">CCM 8604</strain>
    </source>
</reference>
<keyword evidence="6 10" id="KW-0573">Peptidoglycan synthesis</keyword>
<feature type="binding site" evidence="10">
    <location>
        <position position="212"/>
    </location>
    <ligand>
        <name>UDP-N-acetyl-alpha-D-glucosamine</name>
        <dbReference type="ChEBI" id="CHEBI:57705"/>
    </ligand>
</feature>
<keyword evidence="2 10" id="KW-0132">Cell division</keyword>
<evidence type="ECO:0000256" key="3">
    <source>
        <dbReference type="ARBA" id="ARBA00022676"/>
    </source>
</evidence>
<organism evidence="13 14">
    <name type="scientific">Alloscardovia venturai</name>
    <dbReference type="NCBI Taxonomy" id="1769421"/>
    <lineage>
        <taxon>Bacteria</taxon>
        <taxon>Bacillati</taxon>
        <taxon>Actinomycetota</taxon>
        <taxon>Actinomycetes</taxon>
        <taxon>Bifidobacteriales</taxon>
        <taxon>Bifidobacteriaceae</taxon>
        <taxon>Alloscardovia</taxon>
    </lineage>
</organism>
<feature type="domain" description="Glycosyl transferase family 28 C-terminal" evidence="12">
    <location>
        <begin position="206"/>
        <end position="377"/>
    </location>
</feature>
<evidence type="ECO:0000256" key="6">
    <source>
        <dbReference type="ARBA" id="ARBA00022984"/>
    </source>
</evidence>
<name>A0ABW2Y4L6_9BIFI</name>
<evidence type="ECO:0000259" key="11">
    <source>
        <dbReference type="Pfam" id="PF03033"/>
    </source>
</evidence>
<accession>A0ABW2Y4L6</accession>
<dbReference type="InterPro" id="IPR004276">
    <property type="entry name" value="GlycoTrans_28_N"/>
</dbReference>
<dbReference type="EMBL" id="JBHTHQ010000021">
    <property type="protein sequence ID" value="MFD0705159.1"/>
    <property type="molecule type" value="Genomic_DNA"/>
</dbReference>
<evidence type="ECO:0000256" key="2">
    <source>
        <dbReference type="ARBA" id="ARBA00022618"/>
    </source>
</evidence>
<dbReference type="Pfam" id="PF03033">
    <property type="entry name" value="Glyco_transf_28"/>
    <property type="match status" value="1"/>
</dbReference>
<dbReference type="EC" id="2.4.1.227" evidence="10"/>
<evidence type="ECO:0000256" key="10">
    <source>
        <dbReference type="HAMAP-Rule" id="MF_00033"/>
    </source>
</evidence>